<proteinExistence type="predicted"/>
<accession>A0A2J7QZE0</accession>
<dbReference type="AlphaFoldDB" id="A0A2J7QZE0"/>
<comment type="caution">
    <text evidence="2">The sequence shown here is derived from an EMBL/GenBank/DDBJ whole genome shotgun (WGS) entry which is preliminary data.</text>
</comment>
<dbReference type="OrthoDB" id="432970at2759"/>
<feature type="compositionally biased region" description="Polar residues" evidence="1">
    <location>
        <begin position="450"/>
        <end position="459"/>
    </location>
</feature>
<gene>
    <name evidence="2" type="ORF">B7P43_G04670</name>
</gene>
<sequence>MNNCLNKSTHESKSFERDLDINAGDNGDAGLKNVSADRQAIQRGARVCWRPVYEDISEPDSDVDSVKNTRISGMGKDCLFFTQHVNFDCNRPRNSLSRHRHSDPTDATQHKAKPLNKRRYSDPGDSARKRKEKEEKQKKRHRRWSFNTESDMYQTDHGESMKKLYLNRLLLSKDATIKSWNICIDIAHDEHTTEEFQFPEFPLPRNKVVKGEKEEKEEKEDATIIERDSSGIVDFARESSSVNKQTKSWYCSGSEIKQEMNVEDGDNVAEESPVSVPEVRTPVPGSAHNKWMVRFPSGIRNESGEQYEVPSGTRKSQFNEAGVGGKSSPRPLKIMEPLDYSSNDTSVATRVERDKRVEDVPYNLAKIMKIHGCSACMYHQNPNLASKQIKGPRGLPENLESNECRNIDSDMTRHRSSPECASGENPDSTPKNDKKNNRTADSLLPKNEDVNSASSTCAQTEKAVSLNNFDCNRNSEER</sequence>
<keyword evidence="3" id="KW-1185">Reference proteome</keyword>
<protein>
    <submittedName>
        <fullName evidence="2">Uncharacterized protein</fullName>
    </submittedName>
</protein>
<dbReference type="Proteomes" id="UP000235965">
    <property type="component" value="Unassembled WGS sequence"/>
</dbReference>
<organism evidence="2 3">
    <name type="scientific">Cryptotermes secundus</name>
    <dbReference type="NCBI Taxonomy" id="105785"/>
    <lineage>
        <taxon>Eukaryota</taxon>
        <taxon>Metazoa</taxon>
        <taxon>Ecdysozoa</taxon>
        <taxon>Arthropoda</taxon>
        <taxon>Hexapoda</taxon>
        <taxon>Insecta</taxon>
        <taxon>Pterygota</taxon>
        <taxon>Neoptera</taxon>
        <taxon>Polyneoptera</taxon>
        <taxon>Dictyoptera</taxon>
        <taxon>Blattodea</taxon>
        <taxon>Blattoidea</taxon>
        <taxon>Termitoidae</taxon>
        <taxon>Kalotermitidae</taxon>
        <taxon>Cryptotermitinae</taxon>
        <taxon>Cryptotermes</taxon>
    </lineage>
</organism>
<feature type="region of interest" description="Disordered" evidence="1">
    <location>
        <begin position="387"/>
        <end position="459"/>
    </location>
</feature>
<feature type="compositionally biased region" description="Basic and acidic residues" evidence="1">
    <location>
        <begin position="119"/>
        <end position="137"/>
    </location>
</feature>
<feature type="region of interest" description="Disordered" evidence="1">
    <location>
        <begin position="302"/>
        <end position="352"/>
    </location>
</feature>
<evidence type="ECO:0000313" key="2">
    <source>
        <dbReference type="EMBL" id="PNF33942.1"/>
    </source>
</evidence>
<evidence type="ECO:0000256" key="1">
    <source>
        <dbReference type="SAM" id="MobiDB-lite"/>
    </source>
</evidence>
<feature type="compositionally biased region" description="Basic and acidic residues" evidence="1">
    <location>
        <begin position="402"/>
        <end position="417"/>
    </location>
</feature>
<feature type="region of interest" description="Disordered" evidence="1">
    <location>
        <begin position="92"/>
        <end position="147"/>
    </location>
</feature>
<feature type="non-terminal residue" evidence="2">
    <location>
        <position position="478"/>
    </location>
</feature>
<evidence type="ECO:0000313" key="3">
    <source>
        <dbReference type="Proteomes" id="UP000235965"/>
    </source>
</evidence>
<reference evidence="2 3" key="1">
    <citation type="submission" date="2017-12" db="EMBL/GenBank/DDBJ databases">
        <title>Hemimetabolous genomes reveal molecular basis of termite eusociality.</title>
        <authorList>
            <person name="Harrison M.C."/>
            <person name="Jongepier E."/>
            <person name="Robertson H.M."/>
            <person name="Arning N."/>
            <person name="Bitard-Feildel T."/>
            <person name="Chao H."/>
            <person name="Childers C.P."/>
            <person name="Dinh H."/>
            <person name="Doddapaneni H."/>
            <person name="Dugan S."/>
            <person name="Gowin J."/>
            <person name="Greiner C."/>
            <person name="Han Y."/>
            <person name="Hu H."/>
            <person name="Hughes D.S.T."/>
            <person name="Huylmans A.-K."/>
            <person name="Kemena C."/>
            <person name="Kremer L.P.M."/>
            <person name="Lee S.L."/>
            <person name="Lopez-Ezquerra A."/>
            <person name="Mallet L."/>
            <person name="Monroy-Kuhn J.M."/>
            <person name="Moser A."/>
            <person name="Murali S.C."/>
            <person name="Muzny D.M."/>
            <person name="Otani S."/>
            <person name="Piulachs M.-D."/>
            <person name="Poelchau M."/>
            <person name="Qu J."/>
            <person name="Schaub F."/>
            <person name="Wada-Katsumata A."/>
            <person name="Worley K.C."/>
            <person name="Xie Q."/>
            <person name="Ylla G."/>
            <person name="Poulsen M."/>
            <person name="Gibbs R.A."/>
            <person name="Schal C."/>
            <person name="Richards S."/>
            <person name="Belles X."/>
            <person name="Korb J."/>
            <person name="Bornberg-Bauer E."/>
        </authorList>
    </citation>
    <scope>NUCLEOTIDE SEQUENCE [LARGE SCALE GENOMIC DNA]</scope>
    <source>
        <tissue evidence="2">Whole body</tissue>
    </source>
</reference>
<name>A0A2J7QZE0_9NEOP</name>
<dbReference type="EMBL" id="NEVH01009069">
    <property type="protein sequence ID" value="PNF33942.1"/>
    <property type="molecule type" value="Genomic_DNA"/>
</dbReference>